<keyword evidence="1" id="KW-0732">Signal</keyword>
<dbReference type="EMBL" id="VDDC01000018">
    <property type="protein sequence ID" value="TNH39085.1"/>
    <property type="molecule type" value="Genomic_DNA"/>
</dbReference>
<feature type="chain" id="PRO_5023142968" evidence="1">
    <location>
        <begin position="24"/>
        <end position="132"/>
    </location>
</feature>
<comment type="caution">
    <text evidence="2">The sequence shown here is derived from an EMBL/GenBank/DDBJ whole genome shotgun (WGS) entry which is preliminary data.</text>
</comment>
<keyword evidence="3" id="KW-1185">Reference proteome</keyword>
<dbReference type="SUPFAM" id="SSF74653">
    <property type="entry name" value="TolA/TonB C-terminal domain"/>
    <property type="match status" value="1"/>
</dbReference>
<sequence length="132" mass="14346">MRFTIATASLLTGLAVFYTPAVAQTAVNEIATHRPRDMIEWTKLLRDTTARQSHVALLQAATVSATNSAQFVIVVAQDGMIIDVRTTQSSGNPLMDHALRNRIMDMPRMPPLADDMPRGSASFVLPVNVATP</sequence>
<dbReference type="RefSeq" id="WP_139598765.1">
    <property type="nucleotide sequence ID" value="NZ_VDDC01000018.1"/>
</dbReference>
<evidence type="ECO:0000313" key="3">
    <source>
        <dbReference type="Proteomes" id="UP000304880"/>
    </source>
</evidence>
<dbReference type="Proteomes" id="UP000304880">
    <property type="component" value="Unassembled WGS sequence"/>
</dbReference>
<gene>
    <name evidence="2" type="ORF">FHD67_11350</name>
</gene>
<organism evidence="2 3">
    <name type="scientific">Paracoccus haeundaensis</name>
    <dbReference type="NCBI Taxonomy" id="225362"/>
    <lineage>
        <taxon>Bacteria</taxon>
        <taxon>Pseudomonadati</taxon>
        <taxon>Pseudomonadota</taxon>
        <taxon>Alphaproteobacteria</taxon>
        <taxon>Rhodobacterales</taxon>
        <taxon>Paracoccaceae</taxon>
        <taxon>Paracoccus</taxon>
    </lineage>
</organism>
<name>A0A5C4R5A1_9RHOB</name>
<dbReference type="Pfam" id="PF13103">
    <property type="entry name" value="TonB_2"/>
    <property type="match status" value="1"/>
</dbReference>
<protein>
    <submittedName>
        <fullName evidence="2">TonB C-terminal domain-containing protein</fullName>
    </submittedName>
</protein>
<dbReference type="Gene3D" id="3.30.1150.10">
    <property type="match status" value="1"/>
</dbReference>
<dbReference type="AlphaFoldDB" id="A0A5C4R5A1"/>
<evidence type="ECO:0000256" key="1">
    <source>
        <dbReference type="SAM" id="SignalP"/>
    </source>
</evidence>
<proteinExistence type="predicted"/>
<accession>A0A5C4R5A1</accession>
<feature type="signal peptide" evidence="1">
    <location>
        <begin position="1"/>
        <end position="23"/>
    </location>
</feature>
<reference evidence="2 3" key="1">
    <citation type="submission" date="2019-06" db="EMBL/GenBank/DDBJ databases">
        <authorList>
            <person name="Li J."/>
        </authorList>
    </citation>
    <scope>NUCLEOTIDE SEQUENCE [LARGE SCALE GENOMIC DNA]</scope>
    <source>
        <strain evidence="2 3">CGMCC 1.8012</strain>
    </source>
</reference>
<evidence type="ECO:0000313" key="2">
    <source>
        <dbReference type="EMBL" id="TNH39085.1"/>
    </source>
</evidence>